<dbReference type="CDD" id="cd02776">
    <property type="entry name" value="MopB_CT_Nitrate-R-NarG-like"/>
    <property type="match status" value="1"/>
</dbReference>
<dbReference type="Pfam" id="PF00384">
    <property type="entry name" value="Molybdopterin"/>
    <property type="match status" value="1"/>
</dbReference>
<dbReference type="InterPro" id="IPR037943">
    <property type="entry name" value="MopB_CT_Nitrate-R-NarG-like"/>
</dbReference>
<evidence type="ECO:0000256" key="17">
    <source>
        <dbReference type="ARBA" id="ARBA00048294"/>
    </source>
</evidence>
<evidence type="ECO:0000259" key="20">
    <source>
        <dbReference type="PROSITE" id="PS51669"/>
    </source>
</evidence>
<dbReference type="InterPro" id="IPR006468">
    <property type="entry name" value="NarG"/>
</dbReference>
<name>A0A0A0BSZ5_9CELL</name>
<feature type="region of interest" description="Disordered" evidence="19">
    <location>
        <begin position="870"/>
        <end position="890"/>
    </location>
</feature>
<dbReference type="GO" id="GO:0009325">
    <property type="term" value="C:nitrate reductase complex"/>
    <property type="evidence" value="ECO:0007669"/>
    <property type="project" value="InterPro"/>
</dbReference>
<dbReference type="PANTHER" id="PTHR43105:SF2">
    <property type="entry name" value="RESPIRATORY NITRATE REDUCTASE 2 ALPHA CHAIN"/>
    <property type="match status" value="1"/>
</dbReference>
<dbReference type="Proteomes" id="UP000029839">
    <property type="component" value="Unassembled WGS sequence"/>
</dbReference>
<evidence type="ECO:0000256" key="19">
    <source>
        <dbReference type="SAM" id="MobiDB-lite"/>
    </source>
</evidence>
<keyword evidence="16" id="KW-0472">Membrane</keyword>
<evidence type="ECO:0000256" key="16">
    <source>
        <dbReference type="ARBA" id="ARBA00023136"/>
    </source>
</evidence>
<accession>A0A0A0BSZ5</accession>
<evidence type="ECO:0000256" key="5">
    <source>
        <dbReference type="ARBA" id="ARBA00012500"/>
    </source>
</evidence>
<dbReference type="AlphaFoldDB" id="A0A0A0BSZ5"/>
<dbReference type="InterPro" id="IPR050123">
    <property type="entry name" value="Prok_molybdopt-oxidoreductase"/>
</dbReference>
<evidence type="ECO:0000256" key="7">
    <source>
        <dbReference type="ARBA" id="ARBA00022475"/>
    </source>
</evidence>
<evidence type="ECO:0000256" key="11">
    <source>
        <dbReference type="ARBA" id="ARBA00022982"/>
    </source>
</evidence>
<evidence type="ECO:0000256" key="2">
    <source>
        <dbReference type="ARBA" id="ARBA00001966"/>
    </source>
</evidence>
<keyword evidence="11" id="KW-0249">Electron transport</keyword>
<dbReference type="Gene3D" id="3.40.50.12440">
    <property type="match status" value="1"/>
</dbReference>
<dbReference type="OrthoDB" id="9759518at2"/>
<dbReference type="GO" id="GO:0051539">
    <property type="term" value="F:4 iron, 4 sulfur cluster binding"/>
    <property type="evidence" value="ECO:0007669"/>
    <property type="project" value="UniProtKB-KW"/>
</dbReference>
<keyword evidence="22" id="KW-1185">Reference proteome</keyword>
<dbReference type="SUPFAM" id="SSF50692">
    <property type="entry name" value="ADC-like"/>
    <property type="match status" value="1"/>
</dbReference>
<dbReference type="GO" id="GO:0160182">
    <property type="term" value="F:nitrate reductase (quinone) activity"/>
    <property type="evidence" value="ECO:0007669"/>
    <property type="project" value="UniProtKB-EC"/>
</dbReference>
<evidence type="ECO:0000256" key="18">
    <source>
        <dbReference type="ARBA" id="ARBA00069751"/>
    </source>
</evidence>
<keyword evidence="15" id="KW-0534">Nitrate assimilation</keyword>
<dbReference type="Pfam" id="PF01568">
    <property type="entry name" value="Molydop_binding"/>
    <property type="match status" value="1"/>
</dbReference>
<organism evidence="21 22">
    <name type="scientific">Cellulomonas carbonis T26</name>
    <dbReference type="NCBI Taxonomy" id="947969"/>
    <lineage>
        <taxon>Bacteria</taxon>
        <taxon>Bacillati</taxon>
        <taxon>Actinomycetota</taxon>
        <taxon>Actinomycetes</taxon>
        <taxon>Micrococcales</taxon>
        <taxon>Cellulomonadaceae</taxon>
        <taxon>Cellulomonas</taxon>
    </lineage>
</organism>
<evidence type="ECO:0000256" key="3">
    <source>
        <dbReference type="ARBA" id="ARBA00004202"/>
    </source>
</evidence>
<reference evidence="21 22" key="2">
    <citation type="journal article" date="2015" name="Stand. Genomic Sci.">
        <title>Draft genome sequence of Cellulomonas carbonis T26(T) and comparative analysis of six Cellulomonas genomes.</title>
        <authorList>
            <person name="Zhuang W."/>
            <person name="Zhang S."/>
            <person name="Xia X."/>
            <person name="Wang G."/>
        </authorList>
    </citation>
    <scope>NUCLEOTIDE SEQUENCE [LARGE SCALE GENOMIC DNA]</scope>
    <source>
        <strain evidence="21 22">T26</strain>
    </source>
</reference>
<evidence type="ECO:0000313" key="22">
    <source>
        <dbReference type="Proteomes" id="UP000029839"/>
    </source>
</evidence>
<comment type="cofactor">
    <cofactor evidence="2">
        <name>[4Fe-4S] cluster</name>
        <dbReference type="ChEBI" id="CHEBI:49883"/>
    </cofactor>
</comment>
<feature type="compositionally biased region" description="Basic and acidic residues" evidence="19">
    <location>
        <begin position="1"/>
        <end position="18"/>
    </location>
</feature>
<evidence type="ECO:0000313" key="21">
    <source>
        <dbReference type="EMBL" id="KGM10782.1"/>
    </source>
</evidence>
<dbReference type="InterPro" id="IPR006963">
    <property type="entry name" value="Mopterin_OxRdtase_4Fe-4S_dom"/>
</dbReference>
<evidence type="ECO:0000256" key="12">
    <source>
        <dbReference type="ARBA" id="ARBA00023002"/>
    </source>
</evidence>
<reference evidence="21 22" key="1">
    <citation type="submission" date="2013-08" db="EMBL/GenBank/DDBJ databases">
        <title>Genome sequencing of Cellulomonas carbonis T26.</title>
        <authorList>
            <person name="Chen F."/>
            <person name="Li Y."/>
            <person name="Wang G."/>
        </authorList>
    </citation>
    <scope>NUCLEOTIDE SEQUENCE [LARGE SCALE GENOMIC DNA]</scope>
    <source>
        <strain evidence="21 22">T26</strain>
    </source>
</reference>
<evidence type="ECO:0000256" key="8">
    <source>
        <dbReference type="ARBA" id="ARBA00022485"/>
    </source>
</evidence>
<feature type="region of interest" description="Disordered" evidence="19">
    <location>
        <begin position="1"/>
        <end position="26"/>
    </location>
</feature>
<dbReference type="InterPro" id="IPR006657">
    <property type="entry name" value="MoPterin_dinucl-bd_dom"/>
</dbReference>
<keyword evidence="10" id="KW-0479">Metal-binding</keyword>
<keyword evidence="14" id="KW-0411">Iron-sulfur</keyword>
<dbReference type="CDD" id="cd02750">
    <property type="entry name" value="MopB_Nitrate-R-NarG-like"/>
    <property type="match status" value="1"/>
</dbReference>
<keyword evidence="8" id="KW-0004">4Fe-4S</keyword>
<dbReference type="FunFam" id="3.40.50.12440:FF:000001">
    <property type="entry name" value="Nitrate reductase subunit alpha"/>
    <property type="match status" value="1"/>
</dbReference>
<evidence type="ECO:0000256" key="1">
    <source>
        <dbReference type="ARBA" id="ARBA00001942"/>
    </source>
</evidence>
<dbReference type="SMART" id="SM00926">
    <property type="entry name" value="Molybdop_Fe4S4"/>
    <property type="match status" value="1"/>
</dbReference>
<sequence length="1250" mass="137701">MNPTTERTEGTGRADRPGRPGLDSPASDVLLRLGRHLRKGEVSYDLRTLHQAGGREADTFYRDRWSHDKVVRSTHGVNCTGSCSWKVYVKDGIITWEAQQTDYPSVGPDRPEYEPRGCPRGAAFSWYTYSPTRVRYPYVRGVLLQMYREAKARTGDPVEAWASIVDDPEASRRYKRARGKGGLVRATWDEAVEIVAAAQVHTIRRYGPDRIAGFSPIPAMSMVSHGAGARYHSLIGAPMLSFYDWYADLPVASPQVFGDQTDVPESGDWWDAGYLIMWGSNIPVTRTPDAHWMAEARYRGQKVVAVAPDYADNVKFADEWLAAAPGTDGALAMAMGHVVLREFFVDRQVPYFTDYVKRYTDLPFLVRLDETPDGVVPGKFLTASDLPGAEARTENAEFKTVLLDAGTGAPVVPGGSLGFHYGDDGAGRWNLDLGDVDPVLSIAEDRAAEGAVEVTLPRFDTLDGSAATVRRGVPVRRVGEHLVTTVFDLMLAQYGVGRPGLPGQWPTGYDDPTGGCTPAWQEQFTGVPAAKAERIGREFAANAEESRGRSMIIMGAGTNHWFHSDTIYRSFLALTTLTGCQGVNGGGWAHYVGQEKCRPVTGHGHYANALDWSRPPRTMIQTAYWYLHTDQFRYDQFGADTLASATPGAARGQLSGRTTADVVALSARLGWMPSYPTFDRNPLDLADEVAASGRSVAEHVPAELLAGRLRFAAEDPDAPENFPRVLTVWRANLLGSSAKGNEYFLHHLLGTDSNLRATPTPPEARPRDVVWREEAPTGKLDLLLALDFRMTSTTVYSDVVLPAATWYEKHDLNTTDMHPFVNSFSPAIAPPWQTRTDFDIFHTLARRFSELGAQHLGVRKDVVAVPLTHDTPDEMATPHGRVRDWKSGECDPVPGRTMPKLVVVERDYGAIAAKMASLGPLLDTLGTTTKGITYDVREEVELLARKNGVVRGGGVADGRPSLARDVHACEAILALSGTTNGRLAVQGFETLEKRTGQHMADMAAEHEGKKVTFSDTQAAPVTVITSPEWSGSEHGGRRYSPFTINVERLRPWHTLTGRQQFFIDHDWMTELGENLPVFRPPLDMASLFDEPVIGETGALGVTVRYLTPHNKWSIHSEYQDNLFMLSLSRGGPTIWMSDVDAAKVGVGDNDWVEAVNRNGVVVARAVVSHRMPEGTVYMHHAQDRLIDVPLSETTGRRGGIHNSLTRLLIKPSHLIGGYAQLSYAFNYLGPTGNQRDEVTVIRRRSQEVTY</sequence>
<keyword evidence="13" id="KW-0408">Iron</keyword>
<comment type="caution">
    <text evidence="21">The sequence shown here is derived from an EMBL/GenBank/DDBJ whole genome shotgun (WGS) entry which is preliminary data.</text>
</comment>
<dbReference type="PROSITE" id="PS00551">
    <property type="entry name" value="MOLYBDOPTERIN_PROK_1"/>
    <property type="match status" value="1"/>
</dbReference>
<gene>
    <name evidence="21" type="ORF">N868_13755</name>
</gene>
<dbReference type="InterPro" id="IPR009010">
    <property type="entry name" value="Asp_de-COase-like_dom_sf"/>
</dbReference>
<keyword evidence="6" id="KW-0813">Transport</keyword>
<dbReference type="GO" id="GO:0043546">
    <property type="term" value="F:molybdopterin cofactor binding"/>
    <property type="evidence" value="ECO:0007669"/>
    <property type="project" value="InterPro"/>
</dbReference>
<dbReference type="EC" id="1.7.5.1" evidence="5"/>
<keyword evidence="9" id="KW-0500">Molybdenum</keyword>
<feature type="domain" description="4Fe-4S Mo/W bis-MGD-type" evidence="20">
    <location>
        <begin position="68"/>
        <end position="132"/>
    </location>
</feature>
<keyword evidence="12" id="KW-0560">Oxidoreductase</keyword>
<evidence type="ECO:0000256" key="14">
    <source>
        <dbReference type="ARBA" id="ARBA00023014"/>
    </source>
</evidence>
<comment type="catalytic activity">
    <reaction evidence="17">
        <text>nitrate + a quinol = a quinone + nitrite + H2O</text>
        <dbReference type="Rhea" id="RHEA:56144"/>
        <dbReference type="ChEBI" id="CHEBI:15377"/>
        <dbReference type="ChEBI" id="CHEBI:16301"/>
        <dbReference type="ChEBI" id="CHEBI:17632"/>
        <dbReference type="ChEBI" id="CHEBI:24646"/>
        <dbReference type="ChEBI" id="CHEBI:132124"/>
        <dbReference type="EC" id="1.7.5.1"/>
    </reaction>
</comment>
<evidence type="ECO:0000256" key="13">
    <source>
        <dbReference type="ARBA" id="ARBA00023004"/>
    </source>
</evidence>
<evidence type="ECO:0000256" key="4">
    <source>
        <dbReference type="ARBA" id="ARBA00010312"/>
    </source>
</evidence>
<protein>
    <recommendedName>
        <fullName evidence="18">Nitrate reductase alpha subunit</fullName>
        <ecNumber evidence="5">1.7.5.1</ecNumber>
    </recommendedName>
</protein>
<evidence type="ECO:0000256" key="9">
    <source>
        <dbReference type="ARBA" id="ARBA00022505"/>
    </source>
</evidence>
<dbReference type="InterPro" id="IPR006656">
    <property type="entry name" value="Mopterin_OxRdtase"/>
</dbReference>
<keyword evidence="7" id="KW-1003">Cell membrane</keyword>
<dbReference type="GO" id="GO:0005886">
    <property type="term" value="C:plasma membrane"/>
    <property type="evidence" value="ECO:0007669"/>
    <property type="project" value="UniProtKB-SubCell"/>
</dbReference>
<evidence type="ECO:0000256" key="15">
    <source>
        <dbReference type="ARBA" id="ARBA00023063"/>
    </source>
</evidence>
<dbReference type="PANTHER" id="PTHR43105">
    <property type="entry name" value="RESPIRATORY NITRATE REDUCTASE"/>
    <property type="match status" value="1"/>
</dbReference>
<comment type="similarity">
    <text evidence="4">Belongs to the prokaryotic molybdopterin-containing oxidoreductase family.</text>
</comment>
<dbReference type="PROSITE" id="PS51669">
    <property type="entry name" value="4FE4S_MOW_BIS_MGD"/>
    <property type="match status" value="1"/>
</dbReference>
<dbReference type="RefSeq" id="WP_043606348.1">
    <property type="nucleotide sequence ID" value="NZ_AXCY01000039.1"/>
</dbReference>
<dbReference type="NCBIfam" id="TIGR01580">
    <property type="entry name" value="narG"/>
    <property type="match status" value="1"/>
</dbReference>
<dbReference type="GO" id="GO:0046872">
    <property type="term" value="F:metal ion binding"/>
    <property type="evidence" value="ECO:0007669"/>
    <property type="project" value="UniProtKB-KW"/>
</dbReference>
<evidence type="ECO:0000256" key="6">
    <source>
        <dbReference type="ARBA" id="ARBA00022448"/>
    </source>
</evidence>
<evidence type="ECO:0000256" key="10">
    <source>
        <dbReference type="ARBA" id="ARBA00022723"/>
    </source>
</evidence>
<proteinExistence type="inferred from homology"/>
<comment type="subcellular location">
    <subcellularLocation>
        <location evidence="3">Cell membrane</location>
        <topology evidence="3">Peripheral membrane protein</topology>
    </subcellularLocation>
</comment>
<dbReference type="GO" id="GO:0042128">
    <property type="term" value="P:nitrate assimilation"/>
    <property type="evidence" value="ECO:0007669"/>
    <property type="project" value="UniProtKB-KW"/>
</dbReference>
<dbReference type="InterPro" id="IPR006655">
    <property type="entry name" value="Mopterin_OxRdtase_prok_CS"/>
</dbReference>
<dbReference type="EMBL" id="AXCY01000039">
    <property type="protein sequence ID" value="KGM10782.1"/>
    <property type="molecule type" value="Genomic_DNA"/>
</dbReference>
<dbReference type="PROSITE" id="PS00490">
    <property type="entry name" value="MOLYBDOPTERIN_PROK_2"/>
    <property type="match status" value="1"/>
</dbReference>
<dbReference type="InterPro" id="IPR027467">
    <property type="entry name" value="MopterinOxRdtase_cofactor_BS"/>
</dbReference>
<dbReference type="SUPFAM" id="SSF53706">
    <property type="entry name" value="Formate dehydrogenase/DMSO reductase, domains 1-3"/>
    <property type="match status" value="1"/>
</dbReference>
<comment type="cofactor">
    <cofactor evidence="1">
        <name>Mo-bis(molybdopterin guanine dinucleotide)</name>
        <dbReference type="ChEBI" id="CHEBI:60539"/>
    </cofactor>
</comment>